<gene>
    <name evidence="3" type="primary">EEFSEC</name>
</gene>
<dbReference type="GO" id="GO:0003924">
    <property type="term" value="F:GTPase activity"/>
    <property type="evidence" value="ECO:0007669"/>
    <property type="project" value="InterPro"/>
</dbReference>
<name>A0A9L0R1F0_HORSE</name>
<dbReference type="Proteomes" id="UP000002281">
    <property type="component" value="Chromosome 16"/>
</dbReference>
<organism evidence="3 4">
    <name type="scientific">Equus caballus</name>
    <name type="common">Horse</name>
    <dbReference type="NCBI Taxonomy" id="9796"/>
    <lineage>
        <taxon>Eukaryota</taxon>
        <taxon>Metazoa</taxon>
        <taxon>Chordata</taxon>
        <taxon>Craniata</taxon>
        <taxon>Vertebrata</taxon>
        <taxon>Euteleostomi</taxon>
        <taxon>Mammalia</taxon>
        <taxon>Eutheria</taxon>
        <taxon>Laurasiatheria</taxon>
        <taxon>Perissodactyla</taxon>
        <taxon>Equidae</taxon>
        <taxon>Equus</taxon>
    </lineage>
</organism>
<protein>
    <submittedName>
        <fullName evidence="3">Eukaryotic elongation factor, selenocysteine-tRNA specific</fullName>
    </submittedName>
</protein>
<proteinExistence type="predicted"/>
<dbReference type="PANTHER" id="PTHR43721">
    <property type="entry name" value="ELONGATION FACTOR TU-RELATED"/>
    <property type="match status" value="1"/>
</dbReference>
<keyword evidence="4" id="KW-1185">Reference proteome</keyword>
<accession>A0A9L0R1F0</accession>
<dbReference type="SUPFAM" id="SSF52540">
    <property type="entry name" value="P-loop containing nucleoside triphosphate hydrolases"/>
    <property type="match status" value="1"/>
</dbReference>
<dbReference type="InterPro" id="IPR050055">
    <property type="entry name" value="EF-Tu_GTPase"/>
</dbReference>
<dbReference type="GO" id="GO:0005525">
    <property type="term" value="F:GTP binding"/>
    <property type="evidence" value="ECO:0007669"/>
    <property type="project" value="InterPro"/>
</dbReference>
<dbReference type="Ensembl" id="ENSECAT00000145804.1">
    <property type="protein sequence ID" value="ENSECAP00000056248.1"/>
    <property type="gene ID" value="ENSECAG00000016565.4"/>
</dbReference>
<feature type="domain" description="Tr-type G" evidence="2">
    <location>
        <begin position="8"/>
        <end position="107"/>
    </location>
</feature>
<dbReference type="InterPro" id="IPR000795">
    <property type="entry name" value="T_Tr_GTP-bd_dom"/>
</dbReference>
<evidence type="ECO:0000259" key="2">
    <source>
        <dbReference type="Pfam" id="PF00009"/>
    </source>
</evidence>
<reference evidence="3" key="2">
    <citation type="submission" date="2025-08" db="UniProtKB">
        <authorList>
            <consortium name="Ensembl"/>
        </authorList>
    </citation>
    <scope>IDENTIFICATION</scope>
    <source>
        <strain evidence="3">Thoroughbred</strain>
    </source>
</reference>
<sequence>MAGRRVNVNVGVLGHIDSGKTALARALSTTASTAAFDKQPQSRERGITLDLGFSCFSVPLPARLRSALPAPPAAEADAEPGEPRLQVTLVDCPGHASLIRTIIGGSEVHRLYLWRPSLGDRRPLKQKLHRASQSSLRYCQLESGLASGSSPAQAGSFVSCSAQREKERQPQPEDSDLAPLTLSLLCLSATSLKKLNQNRTNGFHPVAHGSAELFTPCQSSFFLSLVKQLHKAAPPVWNSGAMSFIPVLQMVPASPVCPT</sequence>
<dbReference type="AlphaFoldDB" id="A0A9L0R1F0"/>
<evidence type="ECO:0000313" key="3">
    <source>
        <dbReference type="Ensembl" id="ENSECAP00000056248.1"/>
    </source>
</evidence>
<feature type="region of interest" description="Disordered" evidence="1">
    <location>
        <begin position="157"/>
        <end position="176"/>
    </location>
</feature>
<evidence type="ECO:0000256" key="1">
    <source>
        <dbReference type="SAM" id="MobiDB-lite"/>
    </source>
</evidence>
<dbReference type="PANTHER" id="PTHR43721:SF11">
    <property type="entry name" value="SELENOCYSTEINE-SPECIFIC ELONGATION FACTOR"/>
    <property type="match status" value="1"/>
</dbReference>
<dbReference type="Gene3D" id="3.40.50.300">
    <property type="entry name" value="P-loop containing nucleotide triphosphate hydrolases"/>
    <property type="match status" value="1"/>
</dbReference>
<dbReference type="PRINTS" id="PR00315">
    <property type="entry name" value="ELONGATNFCT"/>
</dbReference>
<dbReference type="GeneTree" id="ENSGT00940000158170"/>
<dbReference type="Pfam" id="PF00009">
    <property type="entry name" value="GTP_EFTU"/>
    <property type="match status" value="1"/>
</dbReference>
<dbReference type="InterPro" id="IPR027417">
    <property type="entry name" value="P-loop_NTPase"/>
</dbReference>
<reference evidence="3" key="3">
    <citation type="submission" date="2025-09" db="UniProtKB">
        <authorList>
            <consortium name="Ensembl"/>
        </authorList>
    </citation>
    <scope>IDENTIFICATION</scope>
    <source>
        <strain evidence="3">Thoroughbred</strain>
    </source>
</reference>
<evidence type="ECO:0000313" key="4">
    <source>
        <dbReference type="Proteomes" id="UP000002281"/>
    </source>
</evidence>
<reference evidence="3 4" key="1">
    <citation type="journal article" date="2009" name="Science">
        <title>Genome sequence, comparative analysis, and population genetics of the domestic horse.</title>
        <authorList>
            <consortium name="Broad Institute Genome Sequencing Platform"/>
            <consortium name="Broad Institute Whole Genome Assembly Team"/>
            <person name="Wade C.M."/>
            <person name="Giulotto E."/>
            <person name="Sigurdsson S."/>
            <person name="Zoli M."/>
            <person name="Gnerre S."/>
            <person name="Imsland F."/>
            <person name="Lear T.L."/>
            <person name="Adelson D.L."/>
            <person name="Bailey E."/>
            <person name="Bellone R.R."/>
            <person name="Bloecker H."/>
            <person name="Distl O."/>
            <person name="Edgar R.C."/>
            <person name="Garber M."/>
            <person name="Leeb T."/>
            <person name="Mauceli E."/>
            <person name="MacLeod J.N."/>
            <person name="Penedo M.C.T."/>
            <person name="Raison J.M."/>
            <person name="Sharpe T."/>
            <person name="Vogel J."/>
            <person name="Andersson L."/>
            <person name="Antczak D.F."/>
            <person name="Biagi T."/>
            <person name="Binns M.M."/>
            <person name="Chowdhary B.P."/>
            <person name="Coleman S.J."/>
            <person name="Della Valle G."/>
            <person name="Fryc S."/>
            <person name="Guerin G."/>
            <person name="Hasegawa T."/>
            <person name="Hill E.W."/>
            <person name="Jurka J."/>
            <person name="Kiialainen A."/>
            <person name="Lindgren G."/>
            <person name="Liu J."/>
            <person name="Magnani E."/>
            <person name="Mickelson J.R."/>
            <person name="Murray J."/>
            <person name="Nergadze S.G."/>
            <person name="Onofrio R."/>
            <person name="Pedroni S."/>
            <person name="Piras M.F."/>
            <person name="Raudsepp T."/>
            <person name="Rocchi M."/>
            <person name="Roeed K.H."/>
            <person name="Ryder O.A."/>
            <person name="Searle S."/>
            <person name="Skow L."/>
            <person name="Swinburne J.E."/>
            <person name="Syvaenen A.C."/>
            <person name="Tozaki T."/>
            <person name="Valberg S.J."/>
            <person name="Vaudin M."/>
            <person name="White J.R."/>
            <person name="Zody M.C."/>
            <person name="Lander E.S."/>
            <person name="Lindblad-Toh K."/>
        </authorList>
    </citation>
    <scope>NUCLEOTIDE SEQUENCE [LARGE SCALE GENOMIC DNA]</scope>
    <source>
        <strain evidence="3 4">Thoroughbred</strain>
    </source>
</reference>